<accession>A0AAE3A2H8</accession>
<organism evidence="3 4">
    <name type="scientific">Hominiventricola filiformis</name>
    <dbReference type="NCBI Taxonomy" id="2885352"/>
    <lineage>
        <taxon>Bacteria</taxon>
        <taxon>Bacillati</taxon>
        <taxon>Bacillota</taxon>
        <taxon>Clostridia</taxon>
        <taxon>Lachnospirales</taxon>
        <taxon>Lachnospiraceae</taxon>
        <taxon>Hominiventricola</taxon>
    </lineage>
</organism>
<sequence>MKKFGTKQLIPLAMALMGIVFAWIGFTQLGFWEKEPKAGFFPTIIAIVMVIASIAAFFQTLKEEDKPSYNKDELLVIAGGAAVIAGSFIIGMIPMLFLFVLFWLKVIEKGTPWKHVIIIELLVAAIVLGVFAGWLQVQFPWGIFENFM</sequence>
<feature type="transmembrane region" description="Helical" evidence="1">
    <location>
        <begin position="38"/>
        <end position="61"/>
    </location>
</feature>
<dbReference type="AlphaFoldDB" id="A0AAE3A2H8"/>
<keyword evidence="4" id="KW-1185">Reference proteome</keyword>
<feature type="transmembrane region" description="Helical" evidence="1">
    <location>
        <begin position="73"/>
        <end position="104"/>
    </location>
</feature>
<evidence type="ECO:0000259" key="2">
    <source>
        <dbReference type="Pfam" id="PF07331"/>
    </source>
</evidence>
<proteinExistence type="predicted"/>
<name>A0AAE3A2H8_9FIRM</name>
<feature type="domain" description="DUF1468" evidence="2">
    <location>
        <begin position="12"/>
        <end position="140"/>
    </location>
</feature>
<comment type="caution">
    <text evidence="3">The sequence shown here is derived from an EMBL/GenBank/DDBJ whole genome shotgun (WGS) entry which is preliminary data.</text>
</comment>
<keyword evidence="1" id="KW-0472">Membrane</keyword>
<dbReference type="Proteomes" id="UP001198220">
    <property type="component" value="Unassembled WGS sequence"/>
</dbReference>
<feature type="transmembrane region" description="Helical" evidence="1">
    <location>
        <begin position="116"/>
        <end position="135"/>
    </location>
</feature>
<keyword evidence="1" id="KW-1133">Transmembrane helix</keyword>
<gene>
    <name evidence="3" type="ORF">LKD36_01710</name>
</gene>
<dbReference type="RefSeq" id="WP_118768901.1">
    <property type="nucleotide sequence ID" value="NZ_JAJEPS010000001.1"/>
</dbReference>
<evidence type="ECO:0000313" key="3">
    <source>
        <dbReference type="EMBL" id="MCC2124891.1"/>
    </source>
</evidence>
<reference evidence="3 4" key="1">
    <citation type="submission" date="2021-10" db="EMBL/GenBank/DDBJ databases">
        <title>Anaerobic single-cell dispensing facilitates the cultivation of human gut bacteria.</title>
        <authorList>
            <person name="Afrizal A."/>
        </authorList>
    </citation>
    <scope>NUCLEOTIDE SEQUENCE [LARGE SCALE GENOMIC DNA]</scope>
    <source>
        <strain evidence="3 4">CLA-AA-H276</strain>
    </source>
</reference>
<dbReference type="Pfam" id="PF07331">
    <property type="entry name" value="TctB"/>
    <property type="match status" value="1"/>
</dbReference>
<evidence type="ECO:0000313" key="4">
    <source>
        <dbReference type="Proteomes" id="UP001198220"/>
    </source>
</evidence>
<dbReference type="EMBL" id="JAJEPS010000001">
    <property type="protein sequence ID" value="MCC2124891.1"/>
    <property type="molecule type" value="Genomic_DNA"/>
</dbReference>
<keyword evidence="1" id="KW-0812">Transmembrane</keyword>
<feature type="transmembrane region" description="Helical" evidence="1">
    <location>
        <begin position="12"/>
        <end position="32"/>
    </location>
</feature>
<protein>
    <submittedName>
        <fullName evidence="3">Tripartite tricarboxylate transporter TctB family protein</fullName>
    </submittedName>
</protein>
<evidence type="ECO:0000256" key="1">
    <source>
        <dbReference type="SAM" id="Phobius"/>
    </source>
</evidence>
<dbReference type="InterPro" id="IPR009936">
    <property type="entry name" value="DUF1468"/>
</dbReference>